<organism evidence="2 3">
    <name type="scientific">Tripterygium wilfordii</name>
    <name type="common">Thunder God vine</name>
    <dbReference type="NCBI Taxonomy" id="458696"/>
    <lineage>
        <taxon>Eukaryota</taxon>
        <taxon>Viridiplantae</taxon>
        <taxon>Streptophyta</taxon>
        <taxon>Embryophyta</taxon>
        <taxon>Tracheophyta</taxon>
        <taxon>Spermatophyta</taxon>
        <taxon>Magnoliopsida</taxon>
        <taxon>eudicotyledons</taxon>
        <taxon>Gunneridae</taxon>
        <taxon>Pentapetalae</taxon>
        <taxon>rosids</taxon>
        <taxon>fabids</taxon>
        <taxon>Celastrales</taxon>
        <taxon>Celastraceae</taxon>
        <taxon>Tripterygium</taxon>
    </lineage>
</organism>
<dbReference type="InParanoid" id="A0A7J7DAX5"/>
<proteinExistence type="predicted"/>
<dbReference type="FunCoup" id="A0A7J7DAX5">
    <property type="interactions" value="1127"/>
</dbReference>
<dbReference type="EMBL" id="JAAARO010000008">
    <property type="protein sequence ID" value="KAF5743512.1"/>
    <property type="molecule type" value="Genomic_DNA"/>
</dbReference>
<name>A0A7J7DAX5_TRIWF</name>
<feature type="region of interest" description="Disordered" evidence="1">
    <location>
        <begin position="439"/>
        <end position="470"/>
    </location>
</feature>
<gene>
    <name evidence="2" type="ORF">HS088_TW08G00096</name>
</gene>
<protein>
    <submittedName>
        <fullName evidence="2">Dentin sialophosphoprotein-related putative isoform 1</fullName>
    </submittedName>
</protein>
<dbReference type="AlphaFoldDB" id="A0A7J7DAX5"/>
<feature type="compositionally biased region" description="Basic and acidic residues" evidence="1">
    <location>
        <begin position="453"/>
        <end position="463"/>
    </location>
</feature>
<dbReference type="PANTHER" id="PTHR34536">
    <property type="entry name" value="DENTIN SIALOPHOSPHOPROTEIN-LIKE PROTEIN"/>
    <property type="match status" value="1"/>
</dbReference>
<feature type="compositionally biased region" description="Basic and acidic residues" evidence="1">
    <location>
        <begin position="1106"/>
        <end position="1121"/>
    </location>
</feature>
<evidence type="ECO:0000256" key="1">
    <source>
        <dbReference type="SAM" id="MobiDB-lite"/>
    </source>
</evidence>
<feature type="compositionally biased region" description="Polar residues" evidence="1">
    <location>
        <begin position="113"/>
        <end position="122"/>
    </location>
</feature>
<evidence type="ECO:0000313" key="2">
    <source>
        <dbReference type="EMBL" id="KAF5743512.1"/>
    </source>
</evidence>
<evidence type="ECO:0000313" key="3">
    <source>
        <dbReference type="Proteomes" id="UP000593562"/>
    </source>
</evidence>
<comment type="caution">
    <text evidence="2">The sequence shown here is derived from an EMBL/GenBank/DDBJ whole genome shotgun (WGS) entry which is preliminary data.</text>
</comment>
<dbReference type="PANTHER" id="PTHR34536:SF6">
    <property type="entry name" value="DENTIN SIALOPHOSPHOPROTEIN-LIKE PROTEIN"/>
    <property type="match status" value="1"/>
</dbReference>
<feature type="region of interest" description="Disordered" evidence="1">
    <location>
        <begin position="1095"/>
        <end position="1121"/>
    </location>
</feature>
<reference evidence="2 3" key="1">
    <citation type="journal article" date="2020" name="Nat. Commun.">
        <title>Genome of Tripterygium wilfordii and identification of cytochrome P450 involved in triptolide biosynthesis.</title>
        <authorList>
            <person name="Tu L."/>
            <person name="Su P."/>
            <person name="Zhang Z."/>
            <person name="Gao L."/>
            <person name="Wang J."/>
            <person name="Hu T."/>
            <person name="Zhou J."/>
            <person name="Zhang Y."/>
            <person name="Zhao Y."/>
            <person name="Liu Y."/>
            <person name="Song Y."/>
            <person name="Tong Y."/>
            <person name="Lu Y."/>
            <person name="Yang J."/>
            <person name="Xu C."/>
            <person name="Jia M."/>
            <person name="Peters R.J."/>
            <person name="Huang L."/>
            <person name="Gao W."/>
        </authorList>
    </citation>
    <scope>NUCLEOTIDE SEQUENCE [LARGE SCALE GENOMIC DNA]</scope>
    <source>
        <strain evidence="3">cv. XIE 37</strain>
        <tissue evidence="2">Leaf</tissue>
    </source>
</reference>
<dbReference type="Proteomes" id="UP000593562">
    <property type="component" value="Unassembled WGS sequence"/>
</dbReference>
<sequence length="1121" mass="125895">MSTVGVELNNYINPGWTWKTVTKGYRSATRRTRKSVARNWMMGFRLADRSAEKADDALVSDTEKLGVAVLGRRFGDKVEHVPIKKRKIIFRSPSPPFNIEVTEQPVNFEHGSDQLSSVNSGSRRQRRALNGSVATRNSYIGDREILEGNEQKFVYSDDFSGIEILASVACSDGIDVGGDNREDNSSVEGLTREQIEPSISTVPLEETIASSEIINTSPNESAGKDIVTCSSFQDGSSVQKYHDASDDMSTNQPLPVHDHRLHWDLNVVTDAWEQPCDMNGDPQKPEDTKDDLVDRVVSIDLFRHVTTHSELIGSDADDQKINVEGQEPETCFVLEGNTDLFAATLNDLECSTESLSSIKASAESVGKNIDVDVNNSSKGVYMGSMAVSPSHTTVKQMTGSCALESEVLCAHSVQPKPTDVVSCPVRDVDTDHCKIDKNILNEDGEESGGGSDMHIDDAKDSQEMKTGSAGVETSVRAGAGDCCGSPMCESIHASSASADTIAEINSSVHAESEELMQKSHGGSVAVVEECQVYGNGPSSGSCKVGKGDPCDDSYDSDVFQDDTVHIAGKENSKVLQAGYDSQFEDGELREEDLHYWEESEGEDGEVEHVDYGSEFEEDRFCGMGAESNQKKIKVETGLSPATDEVIKHIELCAKGDDSREKPLSLDKRIADMSDGSKTKKHTDDCVDQHDVKDFRSRVCDFRACKRELLSRIEGPLSSDTLHRKDPVFFTRSREACVDKFVGRDRRVRSPMRSNFLNSSGVYWESKHRQSPTYCGSYTSGLPRPRSIIEGRGYRMVSDDMVLEGAEEAGFENRTRRQTWNSSNGVYRPLIRRRPLAEREDAYDVDTGMVHVRATSPRSHLRRYPQSIRRGIREDYHRSVPDNSTEYSNRVPHRFARRDRSLTPLTGGRPHYNFPYKKSPSRSRRRTPSAWFSSRERSDGVRHRSRSPVLRSNGRVDRERFPFQKRFAADYEESFMSRPRGHVSPHDSRWFDERNDALEPFRGRKSPVRTFRQSHIFDSVRGAGRLNSDENFRPAMRLRRFSDIPSAARGCEYEGSDDERRKRSNRYEMNRARPYNADGILRQRFQYNVEDSFMVDGSNDYDGSNKVTERRPRDAVRRSGEE</sequence>
<accession>A0A7J7DAX5</accession>
<keyword evidence="3" id="KW-1185">Reference proteome</keyword>
<feature type="region of interest" description="Disordered" evidence="1">
    <location>
        <begin position="110"/>
        <end position="129"/>
    </location>
</feature>
<dbReference type="OrthoDB" id="1350766at2759"/>
<feature type="region of interest" description="Disordered" evidence="1">
    <location>
        <begin position="873"/>
        <end position="947"/>
    </location>
</feature>